<keyword evidence="1" id="KW-0472">Membrane</keyword>
<feature type="transmembrane region" description="Helical" evidence="1">
    <location>
        <begin position="179"/>
        <end position="202"/>
    </location>
</feature>
<accession>A0A811KBY5</accession>
<feature type="transmembrane region" description="Helical" evidence="1">
    <location>
        <begin position="115"/>
        <end position="138"/>
    </location>
</feature>
<feature type="transmembrane region" description="Helical" evidence="1">
    <location>
        <begin position="85"/>
        <end position="108"/>
    </location>
</feature>
<organism evidence="2 3">
    <name type="scientific">Bursaphelenchus okinawaensis</name>
    <dbReference type="NCBI Taxonomy" id="465554"/>
    <lineage>
        <taxon>Eukaryota</taxon>
        <taxon>Metazoa</taxon>
        <taxon>Ecdysozoa</taxon>
        <taxon>Nematoda</taxon>
        <taxon>Chromadorea</taxon>
        <taxon>Rhabditida</taxon>
        <taxon>Tylenchina</taxon>
        <taxon>Tylenchomorpha</taxon>
        <taxon>Aphelenchoidea</taxon>
        <taxon>Aphelenchoididae</taxon>
        <taxon>Bursaphelenchus</taxon>
    </lineage>
</organism>
<feature type="transmembrane region" description="Helical" evidence="1">
    <location>
        <begin position="7"/>
        <end position="33"/>
    </location>
</feature>
<protein>
    <submittedName>
        <fullName evidence="2">Uncharacterized protein</fullName>
    </submittedName>
</protein>
<gene>
    <name evidence="2" type="ORF">BOKJ2_LOCUS4807</name>
</gene>
<dbReference type="EMBL" id="CAJFCW020000002">
    <property type="protein sequence ID" value="CAG9098623.1"/>
    <property type="molecule type" value="Genomic_DNA"/>
</dbReference>
<dbReference type="Proteomes" id="UP000783686">
    <property type="component" value="Unassembled WGS sequence"/>
</dbReference>
<dbReference type="AlphaFoldDB" id="A0A811KBY5"/>
<evidence type="ECO:0000313" key="3">
    <source>
        <dbReference type="Proteomes" id="UP000614601"/>
    </source>
</evidence>
<proteinExistence type="predicted"/>
<dbReference type="Proteomes" id="UP000614601">
    <property type="component" value="Unassembled WGS sequence"/>
</dbReference>
<evidence type="ECO:0000256" key="1">
    <source>
        <dbReference type="SAM" id="Phobius"/>
    </source>
</evidence>
<name>A0A811KBY5_9BILA</name>
<sequence>MGGCSCISGLVAGAAGGTAVALLVFAVLTPYWYNLDGVNVSIRKGFVCLEEDDRLCKRTQKSLAIKNENVDQAADGSFTTTDIQISFYIFCGGGGMAVLSVVMAAFGLCTAGGFLFMFGGIFNLISAAAVGTAFGWFLKTFMDPEQFKEQLTYSKGYFYFKASGVKDQVGTENYFGTSFFATAAAAGLLIMAALFNFVAPCLKPKHERHHQ</sequence>
<dbReference type="Gene3D" id="1.20.140.150">
    <property type="match status" value="1"/>
</dbReference>
<comment type="caution">
    <text evidence="2">The sequence shown here is derived from an EMBL/GenBank/DDBJ whole genome shotgun (WGS) entry which is preliminary data.</text>
</comment>
<evidence type="ECO:0000313" key="2">
    <source>
        <dbReference type="EMBL" id="CAD5213006.1"/>
    </source>
</evidence>
<keyword evidence="1" id="KW-1133">Transmembrane helix</keyword>
<keyword evidence="3" id="KW-1185">Reference proteome</keyword>
<keyword evidence="1" id="KW-0812">Transmembrane</keyword>
<reference evidence="2" key="1">
    <citation type="submission" date="2020-09" db="EMBL/GenBank/DDBJ databases">
        <authorList>
            <person name="Kikuchi T."/>
        </authorList>
    </citation>
    <scope>NUCLEOTIDE SEQUENCE</scope>
    <source>
        <strain evidence="2">SH1</strain>
    </source>
</reference>
<dbReference type="EMBL" id="CAJFDH010000002">
    <property type="protein sequence ID" value="CAD5213006.1"/>
    <property type="molecule type" value="Genomic_DNA"/>
</dbReference>